<accession>Q5BYY3</accession>
<dbReference type="EMBL" id="AY811503">
    <property type="protein sequence ID" value="AAX27392.1"/>
    <property type="molecule type" value="mRNA"/>
</dbReference>
<organism evidence="1">
    <name type="scientific">Schistosoma japonicum</name>
    <name type="common">Blood fluke</name>
    <dbReference type="NCBI Taxonomy" id="6182"/>
    <lineage>
        <taxon>Eukaryota</taxon>
        <taxon>Metazoa</taxon>
        <taxon>Spiralia</taxon>
        <taxon>Lophotrochozoa</taxon>
        <taxon>Platyhelminthes</taxon>
        <taxon>Trematoda</taxon>
        <taxon>Digenea</taxon>
        <taxon>Strigeidida</taxon>
        <taxon>Schistosomatoidea</taxon>
        <taxon>Schistosomatidae</taxon>
        <taxon>Schistosoma</taxon>
    </lineage>
</organism>
<protein>
    <submittedName>
        <fullName evidence="1">Uncharacterized protein</fullName>
    </submittedName>
</protein>
<proteinExistence type="evidence at transcript level"/>
<evidence type="ECO:0000313" key="1">
    <source>
        <dbReference type="EMBL" id="AAX27392.1"/>
    </source>
</evidence>
<sequence>MIPKGSLSNFLSKYARILPHNIKYRFLYDFFCSDRFFHKKPTFSSFS</sequence>
<reference evidence="1" key="2">
    <citation type="journal article" date="2006" name="PLoS Pathog.">
        <title>New perspectives on host-parasite interplay by comparative transcriptomic and proteomic analyses of Schistosoma japonicum.</title>
        <authorList>
            <person name="Liu F."/>
            <person name="Lu J."/>
            <person name="Hu W."/>
            <person name="Wang S.Y."/>
            <person name="Cui S.J."/>
            <person name="Chi M."/>
            <person name="Yan Q."/>
            <person name="Wang X.R."/>
            <person name="Song H.D."/>
            <person name="Xu X.N."/>
            <person name="Wang J.J."/>
            <person name="Zhang X.L."/>
            <person name="Zhang X."/>
            <person name="Wang Z.Q."/>
            <person name="Xue C.L."/>
            <person name="Brindley P.J."/>
            <person name="McManus D.P."/>
            <person name="Yang P.Y."/>
            <person name="Feng Z."/>
            <person name="Chen Z."/>
            <person name="Han Z.G."/>
        </authorList>
    </citation>
    <scope>NUCLEOTIDE SEQUENCE</scope>
</reference>
<name>Q5BYY3_SCHJA</name>
<reference evidence="1" key="1">
    <citation type="submission" date="2005-03" db="EMBL/GenBank/DDBJ databases">
        <authorList>
            <person name="Han Z."/>
        </authorList>
    </citation>
    <scope>NUCLEOTIDE SEQUENCE</scope>
</reference>
<dbReference type="AlphaFoldDB" id="Q5BYY3"/>